<keyword evidence="1" id="KW-1133">Transmembrane helix</keyword>
<dbReference type="GeneID" id="9751065"/>
<accession>E1QSP4</accession>
<organism evidence="2 3">
    <name type="scientific">Vulcanisaeta distributa (strain DSM 14429 / JCM 11212 / NBRC 100878 / IC-017)</name>
    <dbReference type="NCBI Taxonomy" id="572478"/>
    <lineage>
        <taxon>Archaea</taxon>
        <taxon>Thermoproteota</taxon>
        <taxon>Thermoprotei</taxon>
        <taxon>Thermoproteales</taxon>
        <taxon>Thermoproteaceae</taxon>
        <taxon>Vulcanisaeta</taxon>
    </lineage>
</organism>
<protein>
    <submittedName>
        <fullName evidence="2">Uncharacterized protein</fullName>
    </submittedName>
</protein>
<dbReference type="STRING" id="572478.Vdis_0148"/>
<dbReference type="Proteomes" id="UP000006681">
    <property type="component" value="Chromosome"/>
</dbReference>
<evidence type="ECO:0000313" key="3">
    <source>
        <dbReference type="Proteomes" id="UP000006681"/>
    </source>
</evidence>
<keyword evidence="3" id="KW-1185">Reference proteome</keyword>
<keyword evidence="1" id="KW-0812">Transmembrane</keyword>
<reference evidence="2 3" key="1">
    <citation type="journal article" date="2010" name="Stand. Genomic Sci.">
        <title>Complete genome sequence of Vulcanisaeta distributa type strain (IC-017).</title>
        <authorList>
            <person name="Mavromatis K."/>
            <person name="Sikorski J."/>
            <person name="Pabst E."/>
            <person name="Teshima H."/>
            <person name="Lapidus A."/>
            <person name="Lucas S."/>
            <person name="Nolan M."/>
            <person name="Glavina Del Rio T."/>
            <person name="Cheng J.F."/>
            <person name="Bruce D."/>
            <person name="Goodwin L."/>
            <person name="Pitluck S."/>
            <person name="Liolios K."/>
            <person name="Ivanova N."/>
            <person name="Mikhailova N."/>
            <person name="Pati A."/>
            <person name="Chen A."/>
            <person name="Palaniappan K."/>
            <person name="Land M."/>
            <person name="Hauser L."/>
            <person name="Chang Y.J."/>
            <person name="Jeffries C.D."/>
            <person name="Rohde M."/>
            <person name="Spring S."/>
            <person name="Goker M."/>
            <person name="Wirth R."/>
            <person name="Woyke T."/>
            <person name="Bristow J."/>
            <person name="Eisen J.A."/>
            <person name="Markowitz V."/>
            <person name="Hugenholtz P."/>
            <person name="Klenk H.P."/>
            <person name="Kyrpides N.C."/>
        </authorList>
    </citation>
    <scope>NUCLEOTIDE SEQUENCE [LARGE SCALE GENOMIC DNA]</scope>
    <source>
        <strain evidence="3">DSM 14429 / JCM 11212 / NBRC 100878 / IC-017</strain>
    </source>
</reference>
<sequence>MKSGITSVTTAVIVALAIIAVTGLIAISVSLGKSMIDRARWAGLMGSYEPPKPVTQVGGNGPVLDGYCLVYTVNNGYYNITYYSCPSIPMNNTVVSSQ</sequence>
<dbReference type="HOGENOM" id="CLU_2327407_0_0_2"/>
<gene>
    <name evidence="2" type="ordered locus">Vdis_0148</name>
</gene>
<dbReference type="EMBL" id="CP002100">
    <property type="protein sequence ID" value="ADN49561.1"/>
    <property type="molecule type" value="Genomic_DNA"/>
</dbReference>
<dbReference type="KEGG" id="vdi:Vdis_0148"/>
<evidence type="ECO:0000256" key="1">
    <source>
        <dbReference type="SAM" id="Phobius"/>
    </source>
</evidence>
<keyword evidence="1" id="KW-0472">Membrane</keyword>
<dbReference type="AlphaFoldDB" id="E1QSP4"/>
<dbReference type="RefSeq" id="WP_013335286.1">
    <property type="nucleotide sequence ID" value="NC_014537.1"/>
</dbReference>
<reference evidence="3" key="2">
    <citation type="journal article" date="2010" name="Stand. Genomic Sci.">
        <title>Complete genome sequence of Vulcanisaeta distributa type strain (IC-017T).</title>
        <authorList>
            <person name="Mavromatis K."/>
            <person name="Sikorski J."/>
            <person name="Pabst E."/>
            <person name="Teshima H."/>
            <person name="Lapidus A."/>
            <person name="Lucas S."/>
            <person name="Nolan M."/>
            <person name="Glavina Del Rio T."/>
            <person name="Cheng J."/>
            <person name="Bruce D."/>
            <person name="Goodwin L."/>
            <person name="Pitluck S."/>
            <person name="Liolios K."/>
            <person name="Ivanova N."/>
            <person name="Mikhailova N."/>
            <person name="Pati A."/>
            <person name="Chen A."/>
            <person name="Palaniappan K."/>
            <person name="Land M."/>
            <person name="Hauser L."/>
            <person name="Chang Y."/>
            <person name="Jeffries C."/>
            <person name="Rohde M."/>
            <person name="Spring S."/>
            <person name="Goker M."/>
            <person name="Wirth R."/>
            <person name="Woyke T."/>
            <person name="Bristow J."/>
            <person name="Eisen J."/>
            <person name="Markowitz V."/>
            <person name="Hugenholtz P."/>
            <person name="Klenk H."/>
            <person name="Kyrpides N."/>
        </authorList>
    </citation>
    <scope>NUCLEOTIDE SEQUENCE [LARGE SCALE GENOMIC DNA]</scope>
    <source>
        <strain evidence="3">DSM 14429 / JCM 11212 / NBRC 100878 / IC-017</strain>
    </source>
</reference>
<evidence type="ECO:0000313" key="2">
    <source>
        <dbReference type="EMBL" id="ADN49561.1"/>
    </source>
</evidence>
<proteinExistence type="predicted"/>
<name>E1QSP4_VULDI</name>
<feature type="transmembrane region" description="Helical" evidence="1">
    <location>
        <begin position="12"/>
        <end position="31"/>
    </location>
</feature>
<dbReference type="eggNOG" id="arCOG13767">
    <property type="taxonomic scope" value="Archaea"/>
</dbReference>